<evidence type="ECO:0000259" key="1">
    <source>
        <dbReference type="Pfam" id="PF01458"/>
    </source>
</evidence>
<evidence type="ECO:0000313" key="3">
    <source>
        <dbReference type="Proteomes" id="UP000634004"/>
    </source>
</evidence>
<dbReference type="SUPFAM" id="SSF101960">
    <property type="entry name" value="Stabilizer of iron transporter SufD"/>
    <property type="match status" value="1"/>
</dbReference>
<evidence type="ECO:0000313" key="2">
    <source>
        <dbReference type="EMBL" id="GHA91081.1"/>
    </source>
</evidence>
<dbReference type="PANTHER" id="PTHR43575">
    <property type="entry name" value="PROTEIN ABCI7, CHLOROPLASTIC"/>
    <property type="match status" value="1"/>
</dbReference>
<sequence>MTLMFDVVTHLPHRGLEEWKWSDLKSTVEAQKPDDLSQPMQVDIAARDGLTVTHTEPTDGLDAMTNMAAILSSGTLTVRVPDDVRHEQPLKLTDLRSGNAQIVIEIGKDASLSVEEHHSADAGFVNLDVRYIVREGASLTRSVVTQDGADVIRHVRASVTLWADATFKQTQLTFGSALTRLETRVACMGKVSVEMSGAYLLSDKRHADITNYIDFATPGSTVRDAVAGVVTDKARGVFQGKFNVRRPAQQTDAVMRHDALMLSDTAKINAKPELEIYADDVLCEHGNTIGQLDEQAMFYMRQRGIPKAQARALLIEAFVVARLGEDEAMVALVRDWLDGQS</sequence>
<protein>
    <submittedName>
        <fullName evidence="2">Fe-S cluster assembly protein SufD</fullName>
    </submittedName>
</protein>
<reference evidence="2" key="1">
    <citation type="journal article" date="2014" name="Int. J. Syst. Evol. Microbiol.">
        <title>Complete genome sequence of Corynebacterium casei LMG S-19264T (=DSM 44701T), isolated from a smear-ripened cheese.</title>
        <authorList>
            <consortium name="US DOE Joint Genome Institute (JGI-PGF)"/>
            <person name="Walter F."/>
            <person name="Albersmeier A."/>
            <person name="Kalinowski J."/>
            <person name="Ruckert C."/>
        </authorList>
    </citation>
    <scope>NUCLEOTIDE SEQUENCE</scope>
    <source>
        <strain evidence="2">KCTC 32513</strain>
    </source>
</reference>
<dbReference type="InterPro" id="IPR055346">
    <property type="entry name" value="Fe-S_cluster_assembly_SufBD"/>
</dbReference>
<dbReference type="InterPro" id="IPR037284">
    <property type="entry name" value="SUF_FeS_clus_asmbl_SufBD_sf"/>
</dbReference>
<dbReference type="Proteomes" id="UP000634004">
    <property type="component" value="Unassembled WGS sequence"/>
</dbReference>
<dbReference type="RefSeq" id="WP_189496583.1">
    <property type="nucleotide sequence ID" value="NZ_BMZH01000004.1"/>
</dbReference>
<feature type="domain" description="SUF system FeS cluster assembly SufBD core" evidence="1">
    <location>
        <begin position="100"/>
        <end position="318"/>
    </location>
</feature>
<dbReference type="InterPro" id="IPR000825">
    <property type="entry name" value="SUF_FeS_clus_asmbl_SufBD_core"/>
</dbReference>
<dbReference type="AlphaFoldDB" id="A0A8J3CQB2"/>
<gene>
    <name evidence="2" type="primary">sufD</name>
    <name evidence="2" type="ORF">GCM10009069_12750</name>
</gene>
<dbReference type="Pfam" id="PF01458">
    <property type="entry name" value="SUFBD_core"/>
    <property type="match status" value="1"/>
</dbReference>
<dbReference type="PANTHER" id="PTHR43575:SF1">
    <property type="entry name" value="PROTEIN ABCI7, CHLOROPLASTIC"/>
    <property type="match status" value="1"/>
</dbReference>
<reference evidence="2" key="2">
    <citation type="submission" date="2020-09" db="EMBL/GenBank/DDBJ databases">
        <authorList>
            <person name="Sun Q."/>
            <person name="Kim S."/>
        </authorList>
    </citation>
    <scope>NUCLEOTIDE SEQUENCE</scope>
    <source>
        <strain evidence="2">KCTC 32513</strain>
    </source>
</reference>
<organism evidence="2 3">
    <name type="scientific">Algimonas arctica</name>
    <dbReference type="NCBI Taxonomy" id="1479486"/>
    <lineage>
        <taxon>Bacteria</taxon>
        <taxon>Pseudomonadati</taxon>
        <taxon>Pseudomonadota</taxon>
        <taxon>Alphaproteobacteria</taxon>
        <taxon>Maricaulales</taxon>
        <taxon>Robiginitomaculaceae</taxon>
        <taxon>Algimonas</taxon>
    </lineage>
</organism>
<name>A0A8J3CQB2_9PROT</name>
<keyword evidence="3" id="KW-1185">Reference proteome</keyword>
<proteinExistence type="predicted"/>
<dbReference type="GO" id="GO:0016226">
    <property type="term" value="P:iron-sulfur cluster assembly"/>
    <property type="evidence" value="ECO:0007669"/>
    <property type="project" value="InterPro"/>
</dbReference>
<accession>A0A8J3CQB2</accession>
<comment type="caution">
    <text evidence="2">The sequence shown here is derived from an EMBL/GenBank/DDBJ whole genome shotgun (WGS) entry which is preliminary data.</text>
</comment>
<dbReference type="EMBL" id="BMZH01000004">
    <property type="protein sequence ID" value="GHA91081.1"/>
    <property type="molecule type" value="Genomic_DNA"/>
</dbReference>